<keyword evidence="7 12" id="KW-0436">Ligase</keyword>
<feature type="domain" description="Mur ligase C-terminal" evidence="10">
    <location>
        <begin position="340"/>
        <end position="466"/>
    </location>
</feature>
<feature type="binding site" evidence="7">
    <location>
        <position position="191"/>
    </location>
    <ligand>
        <name>UDP-N-acetyl-alpha-D-muramoyl-L-alanyl-D-glutamate</name>
        <dbReference type="ChEBI" id="CHEBI:83900"/>
    </ligand>
</feature>
<dbReference type="InterPro" id="IPR013221">
    <property type="entry name" value="Mur_ligase_cen"/>
</dbReference>
<dbReference type="GO" id="GO:0000287">
    <property type="term" value="F:magnesium ion binding"/>
    <property type="evidence" value="ECO:0007669"/>
    <property type="project" value="UniProtKB-UniRule"/>
</dbReference>
<feature type="binding site" evidence="7">
    <location>
        <begin position="413"/>
        <end position="416"/>
    </location>
    <ligand>
        <name>meso-2,6-diaminopimelate</name>
        <dbReference type="ChEBI" id="CHEBI:57791"/>
    </ligand>
</feature>
<evidence type="ECO:0000256" key="3">
    <source>
        <dbReference type="ARBA" id="ARBA00022960"/>
    </source>
</evidence>
<evidence type="ECO:0000256" key="2">
    <source>
        <dbReference type="ARBA" id="ARBA00022618"/>
    </source>
</evidence>
<protein>
    <recommendedName>
        <fullName evidence="7">UDP-N-acetylmuramoyl-L-alanyl-D-glutamate--2,6-diaminopimelate ligase</fullName>
        <ecNumber evidence="7">6.3.2.13</ecNumber>
    </recommendedName>
    <alternativeName>
        <fullName evidence="7">Meso-A2pm-adding enzyme</fullName>
    </alternativeName>
    <alternativeName>
        <fullName evidence="7">Meso-diaminopimelate-adding enzyme</fullName>
    </alternativeName>
    <alternativeName>
        <fullName evidence="7">UDP-MurNAc-L-Ala-D-Glu:meso-diaminopimelate ligase</fullName>
    </alternativeName>
    <alternativeName>
        <fullName evidence="7">UDP-MurNAc-tripeptide synthetase</fullName>
    </alternativeName>
    <alternativeName>
        <fullName evidence="7">UDP-N-acetylmuramyl-tripeptide synthetase</fullName>
    </alternativeName>
</protein>
<dbReference type="Pfam" id="PF01225">
    <property type="entry name" value="Mur_ligase"/>
    <property type="match status" value="1"/>
</dbReference>
<feature type="binding site" evidence="7">
    <location>
        <position position="29"/>
    </location>
    <ligand>
        <name>UDP-N-acetyl-alpha-D-muramoyl-L-alanyl-D-glutamate</name>
        <dbReference type="ChEBI" id="CHEBI:83900"/>
    </ligand>
</feature>
<gene>
    <name evidence="7 12" type="primary">murE</name>
    <name evidence="12" type="ORF">ERCIKOCA2762_383</name>
</gene>
<comment type="cofactor">
    <cofactor evidence="7">
        <name>Mg(2+)</name>
        <dbReference type="ChEBI" id="CHEBI:18420"/>
    </cofactor>
</comment>
<dbReference type="Pfam" id="PF02875">
    <property type="entry name" value="Mur_ligase_C"/>
    <property type="match status" value="1"/>
</dbReference>
<comment type="subcellular location">
    <subcellularLocation>
        <location evidence="7 8">Cytoplasm</location>
    </subcellularLocation>
</comment>
<evidence type="ECO:0000256" key="5">
    <source>
        <dbReference type="ARBA" id="ARBA00023306"/>
    </source>
</evidence>
<feature type="domain" description="Mur ligase N-terminal catalytic" evidence="9">
    <location>
        <begin position="24"/>
        <end position="102"/>
    </location>
</feature>
<dbReference type="InterPro" id="IPR035911">
    <property type="entry name" value="MurE/MurF_N"/>
</dbReference>
<dbReference type="NCBIfam" id="NF001126">
    <property type="entry name" value="PRK00139.1-4"/>
    <property type="match status" value="1"/>
</dbReference>
<dbReference type="InterPro" id="IPR036615">
    <property type="entry name" value="Mur_ligase_C_dom_sf"/>
</dbReference>
<keyword evidence="3 7" id="KW-0133">Cell shape</keyword>
<evidence type="ECO:0000256" key="4">
    <source>
        <dbReference type="ARBA" id="ARBA00022984"/>
    </source>
</evidence>
<comment type="catalytic activity">
    <reaction evidence="7">
        <text>UDP-N-acetyl-alpha-D-muramoyl-L-alanyl-D-glutamate + meso-2,6-diaminopimelate + ATP = UDP-N-acetyl-alpha-D-muramoyl-L-alanyl-gamma-D-glutamyl-meso-2,6-diaminopimelate + ADP + phosphate + H(+)</text>
        <dbReference type="Rhea" id="RHEA:23676"/>
        <dbReference type="ChEBI" id="CHEBI:15378"/>
        <dbReference type="ChEBI" id="CHEBI:30616"/>
        <dbReference type="ChEBI" id="CHEBI:43474"/>
        <dbReference type="ChEBI" id="CHEBI:57791"/>
        <dbReference type="ChEBI" id="CHEBI:83900"/>
        <dbReference type="ChEBI" id="CHEBI:83905"/>
        <dbReference type="ChEBI" id="CHEBI:456216"/>
        <dbReference type="EC" id="6.3.2.13"/>
    </reaction>
</comment>
<keyword evidence="6 7" id="KW-0961">Cell wall biogenesis/degradation</keyword>
<keyword evidence="7" id="KW-0067">ATP-binding</keyword>
<dbReference type="Pfam" id="PF08245">
    <property type="entry name" value="Mur_ligase_M"/>
    <property type="match status" value="1"/>
</dbReference>
<dbReference type="GO" id="GO:0005737">
    <property type="term" value="C:cytoplasm"/>
    <property type="evidence" value="ECO:0007669"/>
    <property type="project" value="UniProtKB-SubCell"/>
</dbReference>
<dbReference type="GO" id="GO:0051301">
    <property type="term" value="P:cell division"/>
    <property type="evidence" value="ECO:0007669"/>
    <property type="project" value="UniProtKB-KW"/>
</dbReference>
<dbReference type="PANTHER" id="PTHR23135">
    <property type="entry name" value="MUR LIGASE FAMILY MEMBER"/>
    <property type="match status" value="1"/>
</dbReference>
<dbReference type="AlphaFoldDB" id="A0A451DA78"/>
<feature type="binding site" evidence="7">
    <location>
        <position position="157"/>
    </location>
    <ligand>
        <name>UDP-N-acetyl-alpha-D-muramoyl-L-alanyl-D-glutamate</name>
        <dbReference type="ChEBI" id="CHEBI:83900"/>
    </ligand>
</feature>
<evidence type="ECO:0000256" key="1">
    <source>
        <dbReference type="ARBA" id="ARBA00005898"/>
    </source>
</evidence>
<feature type="binding site" evidence="7">
    <location>
        <begin position="158"/>
        <end position="159"/>
    </location>
    <ligand>
        <name>UDP-N-acetyl-alpha-D-muramoyl-L-alanyl-D-glutamate</name>
        <dbReference type="ChEBI" id="CHEBI:83900"/>
    </ligand>
</feature>
<dbReference type="UniPathway" id="UPA00219"/>
<comment type="pathway">
    <text evidence="7 8">Cell wall biogenesis; peptidoglycan biosynthesis.</text>
</comment>
<evidence type="ECO:0000313" key="12">
    <source>
        <dbReference type="EMBL" id="VFP83144.1"/>
    </source>
</evidence>
<dbReference type="GO" id="GO:0009252">
    <property type="term" value="P:peptidoglycan biosynthetic process"/>
    <property type="evidence" value="ECO:0007669"/>
    <property type="project" value="UniProtKB-UniRule"/>
</dbReference>
<dbReference type="InterPro" id="IPR005761">
    <property type="entry name" value="UDP-N-AcMur-Glu-dNH2Pim_ligase"/>
</dbReference>
<evidence type="ECO:0000256" key="6">
    <source>
        <dbReference type="ARBA" id="ARBA00023316"/>
    </source>
</evidence>
<dbReference type="SUPFAM" id="SSF53244">
    <property type="entry name" value="MurD-like peptide ligases, peptide-binding domain"/>
    <property type="match status" value="1"/>
</dbReference>
<dbReference type="PANTHER" id="PTHR23135:SF4">
    <property type="entry name" value="UDP-N-ACETYLMURAMOYL-L-ALANYL-D-GLUTAMATE--2,6-DIAMINOPIMELATE LIGASE MURE HOMOLOG, CHLOROPLASTIC"/>
    <property type="match status" value="1"/>
</dbReference>
<dbReference type="GO" id="GO:0008360">
    <property type="term" value="P:regulation of cell shape"/>
    <property type="evidence" value="ECO:0007669"/>
    <property type="project" value="UniProtKB-KW"/>
</dbReference>
<dbReference type="GO" id="GO:0071555">
    <property type="term" value="P:cell wall organization"/>
    <property type="evidence" value="ECO:0007669"/>
    <property type="project" value="UniProtKB-KW"/>
</dbReference>
<dbReference type="Gene3D" id="3.40.1190.10">
    <property type="entry name" value="Mur-like, catalytic domain"/>
    <property type="match status" value="1"/>
</dbReference>
<feature type="short sequence motif" description="Meso-diaminopimelate recognition motif" evidence="7">
    <location>
        <begin position="413"/>
        <end position="416"/>
    </location>
</feature>
<accession>A0A451DA78</accession>
<keyword evidence="7" id="KW-0460">Magnesium</keyword>
<feature type="modified residue" description="N6-carboxylysine" evidence="7">
    <location>
        <position position="225"/>
    </location>
</feature>
<sequence>MQYRNLSYLLAPWVSRAPQCPLREMQIDSRSIVLGDLFVAINGHLTDGRYFISDAIAHGAAAVITETKEKENHGKIDNINGVPVIHLINLPQFLSEIAGRFYQSPGKKLQIIGVTGTNGKTTTTHLLAQWVHLLGNLSGVIGTLGNGLYGQLLLTKNTTDSAVDVQRTLASLLNQGVNLVGIEVSSHALTQYRVADIPFAAAVFTNLSHDHLDYHGNMIHYEHSKWTLFSQHQVRHMIINNDDAIGSKWLKLLPNAVLVTTTNGGIPPSQKWLQATKIIYHDSGTSVSFNSSWGYGQFDTQLIGSFNINNLFLSLATLLSLEYPLDVLLYTAQKLTPISGRMQIFTGLNTPKIVVDYAHTPDALEKVLIILRYHCKGKLWCVFGCGGDRDKSKRPLMGKISEQLADISIITSDNPRNEDPRMIINDILSGLLTPGSAYVVIDRAQAINYAIKKAELDDIVLIAGKGSETYQIFGTQNFSYSDSNLVLHLLRKLG</sequence>
<proteinExistence type="inferred from homology"/>
<keyword evidence="2 7" id="KW-0132">Cell division</keyword>
<keyword evidence="7" id="KW-0547">Nucleotide-binding</keyword>
<evidence type="ECO:0000256" key="7">
    <source>
        <dbReference type="HAMAP-Rule" id="MF_00208"/>
    </source>
</evidence>
<dbReference type="NCBIfam" id="NF001123">
    <property type="entry name" value="PRK00139.1-1"/>
    <property type="match status" value="1"/>
</dbReference>
<dbReference type="InterPro" id="IPR004101">
    <property type="entry name" value="Mur_ligase_C"/>
</dbReference>
<feature type="binding site" evidence="7">
    <location>
        <position position="468"/>
    </location>
    <ligand>
        <name>meso-2,6-diaminopimelate</name>
        <dbReference type="ChEBI" id="CHEBI:57791"/>
    </ligand>
</feature>
<comment type="similarity">
    <text evidence="1 7">Belongs to the MurCDEF family. MurE subfamily.</text>
</comment>
<dbReference type="EMBL" id="LR217715">
    <property type="protein sequence ID" value="VFP83144.1"/>
    <property type="molecule type" value="Genomic_DNA"/>
</dbReference>
<dbReference type="EC" id="6.3.2.13" evidence="7"/>
<evidence type="ECO:0000259" key="11">
    <source>
        <dbReference type="Pfam" id="PF08245"/>
    </source>
</evidence>
<reference evidence="12 13" key="1">
    <citation type="submission" date="2019-02" db="EMBL/GenBank/DDBJ databases">
        <authorList>
            <person name="Manzano-Marin A."/>
            <person name="Manzano-Marin A."/>
        </authorList>
    </citation>
    <scope>NUCLEOTIDE SEQUENCE [LARGE SCALE GENOMIC DNA]</scope>
    <source>
        <strain evidence="12 13">ErCikochiana</strain>
    </source>
</reference>
<feature type="binding site" evidence="7">
    <location>
        <position position="389"/>
    </location>
    <ligand>
        <name>meso-2,6-diaminopimelate</name>
        <dbReference type="ChEBI" id="CHEBI:57791"/>
    </ligand>
</feature>
<dbReference type="Proteomes" id="UP000294368">
    <property type="component" value="Chromosome"/>
</dbReference>
<comment type="function">
    <text evidence="7">Catalyzes the addition of meso-diaminopimelic acid to the nucleotide precursor UDP-N-acetylmuramoyl-L-alanyl-D-glutamate (UMAG) in the biosynthesis of bacterial cell-wall peptidoglycan.</text>
</comment>
<dbReference type="GO" id="GO:0005524">
    <property type="term" value="F:ATP binding"/>
    <property type="evidence" value="ECO:0007669"/>
    <property type="project" value="UniProtKB-UniRule"/>
</dbReference>
<name>A0A451DA78_9GAMM</name>
<evidence type="ECO:0000256" key="8">
    <source>
        <dbReference type="RuleBase" id="RU004135"/>
    </source>
</evidence>
<dbReference type="HAMAP" id="MF_00208">
    <property type="entry name" value="MurE"/>
    <property type="match status" value="1"/>
</dbReference>
<evidence type="ECO:0000313" key="13">
    <source>
        <dbReference type="Proteomes" id="UP000294368"/>
    </source>
</evidence>
<comment type="PTM">
    <text evidence="7">Carboxylation is probably crucial for Mg(2+) binding and, consequently, for the gamma-phosphate positioning of ATP.</text>
</comment>
<feature type="binding site" evidence="7">
    <location>
        <position position="193"/>
    </location>
    <ligand>
        <name>UDP-N-acetyl-alpha-D-muramoyl-L-alanyl-D-glutamate</name>
        <dbReference type="ChEBI" id="CHEBI:83900"/>
    </ligand>
</feature>
<dbReference type="GO" id="GO:0008765">
    <property type="term" value="F:UDP-N-acetylmuramoylalanyl-D-glutamate-2,6-diaminopimelate ligase activity"/>
    <property type="evidence" value="ECO:0007669"/>
    <property type="project" value="UniProtKB-UniRule"/>
</dbReference>
<feature type="domain" description="Mur ligase central" evidence="11">
    <location>
        <begin position="114"/>
        <end position="317"/>
    </location>
</feature>
<evidence type="ECO:0000259" key="9">
    <source>
        <dbReference type="Pfam" id="PF01225"/>
    </source>
</evidence>
<keyword evidence="4 7" id="KW-0573">Peptidoglycan synthesis</keyword>
<organism evidence="12 13">
    <name type="scientific">Candidatus Erwinia haradaeae</name>
    <dbReference type="NCBI Taxonomy" id="1922217"/>
    <lineage>
        <taxon>Bacteria</taxon>
        <taxon>Pseudomonadati</taxon>
        <taxon>Pseudomonadota</taxon>
        <taxon>Gammaproteobacteria</taxon>
        <taxon>Enterobacterales</taxon>
        <taxon>Erwiniaceae</taxon>
        <taxon>Erwinia</taxon>
    </lineage>
</organism>
<feature type="binding site" evidence="7">
    <location>
        <position position="464"/>
    </location>
    <ligand>
        <name>meso-2,6-diaminopimelate</name>
        <dbReference type="ChEBI" id="CHEBI:57791"/>
    </ligand>
</feature>
<dbReference type="SUPFAM" id="SSF53623">
    <property type="entry name" value="MurD-like peptide ligases, catalytic domain"/>
    <property type="match status" value="1"/>
</dbReference>
<dbReference type="SUPFAM" id="SSF63418">
    <property type="entry name" value="MurE/MurF N-terminal domain"/>
    <property type="match status" value="1"/>
</dbReference>
<feature type="binding site" evidence="7">
    <location>
        <begin position="116"/>
        <end position="122"/>
    </location>
    <ligand>
        <name>ATP</name>
        <dbReference type="ChEBI" id="CHEBI:30616"/>
    </ligand>
</feature>
<dbReference type="InterPro" id="IPR000713">
    <property type="entry name" value="Mur_ligase_N"/>
</dbReference>
<dbReference type="NCBIfam" id="TIGR01085">
    <property type="entry name" value="murE"/>
    <property type="match status" value="1"/>
</dbReference>
<dbReference type="Gene3D" id="3.90.190.20">
    <property type="entry name" value="Mur ligase, C-terminal domain"/>
    <property type="match status" value="1"/>
</dbReference>
<comment type="caution">
    <text evidence="7">Lacks conserved residue(s) required for the propagation of feature annotation.</text>
</comment>
<dbReference type="OrthoDB" id="9800958at2"/>
<dbReference type="Gene3D" id="3.40.1390.10">
    <property type="entry name" value="MurE/MurF, N-terminal domain"/>
    <property type="match status" value="1"/>
</dbReference>
<keyword evidence="7" id="KW-0963">Cytoplasm</keyword>
<keyword evidence="5 7" id="KW-0131">Cell cycle</keyword>
<feature type="binding site" evidence="7">
    <location>
        <position position="185"/>
    </location>
    <ligand>
        <name>UDP-N-acetyl-alpha-D-muramoyl-L-alanyl-D-glutamate</name>
        <dbReference type="ChEBI" id="CHEBI:83900"/>
    </ligand>
</feature>
<evidence type="ECO:0000259" key="10">
    <source>
        <dbReference type="Pfam" id="PF02875"/>
    </source>
</evidence>
<dbReference type="InterPro" id="IPR036565">
    <property type="entry name" value="Mur-like_cat_sf"/>
</dbReference>